<organism evidence="1 2">
    <name type="scientific">Actinokineospora auranticolor</name>
    <dbReference type="NCBI Taxonomy" id="155976"/>
    <lineage>
        <taxon>Bacteria</taxon>
        <taxon>Bacillati</taxon>
        <taxon>Actinomycetota</taxon>
        <taxon>Actinomycetes</taxon>
        <taxon>Pseudonocardiales</taxon>
        <taxon>Pseudonocardiaceae</taxon>
        <taxon>Actinokineospora</taxon>
    </lineage>
</organism>
<dbReference type="Proteomes" id="UP000239203">
    <property type="component" value="Unassembled WGS sequence"/>
</dbReference>
<reference evidence="1 2" key="1">
    <citation type="submission" date="2018-02" db="EMBL/GenBank/DDBJ databases">
        <title>Genomic Encyclopedia of Archaeal and Bacterial Type Strains, Phase II (KMG-II): from individual species to whole genera.</title>
        <authorList>
            <person name="Goeker M."/>
        </authorList>
    </citation>
    <scope>NUCLEOTIDE SEQUENCE [LARGE SCALE GENOMIC DNA]</scope>
    <source>
        <strain evidence="1 2">YU 961-1</strain>
    </source>
</reference>
<dbReference type="AlphaFoldDB" id="A0A2S6GJD0"/>
<dbReference type="EMBL" id="PTIX01000015">
    <property type="protein sequence ID" value="PPK65261.1"/>
    <property type="molecule type" value="Genomic_DNA"/>
</dbReference>
<name>A0A2S6GJD0_9PSEU</name>
<accession>A0A2S6GJD0</accession>
<evidence type="ECO:0000313" key="2">
    <source>
        <dbReference type="Proteomes" id="UP000239203"/>
    </source>
</evidence>
<protein>
    <submittedName>
        <fullName evidence="1">Uncharacterized protein</fullName>
    </submittedName>
</protein>
<dbReference type="RefSeq" id="WP_104481351.1">
    <property type="nucleotide sequence ID" value="NZ_CP154825.1"/>
</dbReference>
<keyword evidence="2" id="KW-1185">Reference proteome</keyword>
<proteinExistence type="predicted"/>
<evidence type="ECO:0000313" key="1">
    <source>
        <dbReference type="EMBL" id="PPK65261.1"/>
    </source>
</evidence>
<sequence length="289" mass="32290">MWERELGELVSLARNQHGLATPAQVARLGISAEGLTHLMDMSLVERFPNGTYYLSYTDRVGTIYQQSYEDWLSLEPHETSYERRKNELNAVMSHGGAARLHRIGKYVGARSHFTVRNDREALPNITFTVAEIPKTEVMRVEGVPVTTPLRTIADLVVECGGGAPERLVSDAAHLDLVDLRELLAYMIPLATKVRYPFPIHGRAFIEYFAPDLHLGSLSPRNVRSATAMMFPQQVEDMLPEARRLLHSTRSIVLGSAADEKTVTDELVANLAADIVSQSLWPDIKDRSIV</sequence>
<comment type="caution">
    <text evidence="1">The sequence shown here is derived from an EMBL/GenBank/DDBJ whole genome shotgun (WGS) entry which is preliminary data.</text>
</comment>
<gene>
    <name evidence="1" type="ORF">CLV40_115108</name>
</gene>
<dbReference type="OrthoDB" id="3356078at2"/>